<protein>
    <recommendedName>
        <fullName evidence="4">Pectate lyase superfamily protein domain-containing protein</fullName>
    </recommendedName>
</protein>
<dbReference type="InterPro" id="IPR011050">
    <property type="entry name" value="Pectin_lyase_fold/virulence"/>
</dbReference>
<feature type="chain" id="PRO_5045119544" description="Pectate lyase superfamily protein domain-containing protein" evidence="1">
    <location>
        <begin position="21"/>
        <end position="858"/>
    </location>
</feature>
<proteinExistence type="predicted"/>
<dbReference type="EMBL" id="CAUYUJ010015910">
    <property type="protein sequence ID" value="CAK0859514.1"/>
    <property type="molecule type" value="Genomic_DNA"/>
</dbReference>
<name>A0ABN9UIL0_9DINO</name>
<sequence>MLVLGLLFAIATLPSAGSLAWSLTSCSAELAGLYDVATDTVGVTVPSSCDSGTLQVGSGGSWSTCTRTFKEPVLAFTLPAWSMMADAVRNATLTLTLNSKINVGTMKVNVCGIGVRKAFAKLSGDFHANAGCKQNESLVGEGIFDENSADGAVATVNLTSYIRSLYASGEVSLGGVGFLRLGGSEDIGCSSSCSSGCPIRRYILENTVLLQIEAEAPLELPASPFAYFESGTLQYQDFGSGDVIPDFSGVGFKSGREAIPTAPVRKVVAACGPGLDCTTVLQEAIDEVSGLPEGSDGLRGAVLLGAGRYEVNSTLFIRTGGVVLRGDKGGAVIVATGERQYSVVEVDSAAGTESRQEVPGTRVAISDTYVPVGARSFHVASAAAFAVNDTVVVTLDIPLVQSISADFGGGVVFKYTFAERPRLVGIEDLGFDSTYTSETDEQHGWNAVMLTRLEQGWVRRISCRHYGFACVNVGRRAKHITVSGCSSSQMISEIAGGRRYTFNVDGQMVLVTGCSAEDGRHDYVTGSRVAGPNVFHNCSASRAHSDVGPHHRWGVGQLYDRVVSDNAGRVWNRGNSGSGHGWSGAQVVFWNSEFSSMLVEAAPGSRNWAVGCKVSGFDPYADEPESSIDAVSTGRCAVGSVVGEWDSVNQEVEPFSLYEAQLSEAMATSPTTTTTTATTTVANQAAATGDPHLQNVHGERFDLAKPGKHVLLNIPRGTDAKSSLLRVEADARQLGGRCTDMYFKSLNVTGAWADKKHAGGYRYESEGVVKETPAWVAFGRVELKVVRGHAEQGITYLNFYVKNLRRTGFVVGGLLGEDDFSEAAKPVAACMRRMDLERKTADMRDRSSPAFSSAAASF</sequence>
<evidence type="ECO:0000256" key="1">
    <source>
        <dbReference type="SAM" id="SignalP"/>
    </source>
</evidence>
<dbReference type="InterPro" id="IPR012334">
    <property type="entry name" value="Pectin_lyas_fold"/>
</dbReference>
<evidence type="ECO:0008006" key="4">
    <source>
        <dbReference type="Google" id="ProtNLM"/>
    </source>
</evidence>
<evidence type="ECO:0000313" key="3">
    <source>
        <dbReference type="Proteomes" id="UP001189429"/>
    </source>
</evidence>
<dbReference type="SUPFAM" id="SSF51126">
    <property type="entry name" value="Pectin lyase-like"/>
    <property type="match status" value="1"/>
</dbReference>
<dbReference type="Gene3D" id="2.160.20.10">
    <property type="entry name" value="Single-stranded right-handed beta-helix, Pectin lyase-like"/>
    <property type="match status" value="1"/>
</dbReference>
<evidence type="ECO:0000313" key="2">
    <source>
        <dbReference type="EMBL" id="CAK0859514.1"/>
    </source>
</evidence>
<organism evidence="2 3">
    <name type="scientific">Prorocentrum cordatum</name>
    <dbReference type="NCBI Taxonomy" id="2364126"/>
    <lineage>
        <taxon>Eukaryota</taxon>
        <taxon>Sar</taxon>
        <taxon>Alveolata</taxon>
        <taxon>Dinophyceae</taxon>
        <taxon>Prorocentrales</taxon>
        <taxon>Prorocentraceae</taxon>
        <taxon>Prorocentrum</taxon>
    </lineage>
</organism>
<feature type="signal peptide" evidence="1">
    <location>
        <begin position="1"/>
        <end position="20"/>
    </location>
</feature>
<dbReference type="Proteomes" id="UP001189429">
    <property type="component" value="Unassembled WGS sequence"/>
</dbReference>
<reference evidence="2" key="1">
    <citation type="submission" date="2023-10" db="EMBL/GenBank/DDBJ databases">
        <authorList>
            <person name="Chen Y."/>
            <person name="Shah S."/>
            <person name="Dougan E. K."/>
            <person name="Thang M."/>
            <person name="Chan C."/>
        </authorList>
    </citation>
    <scope>NUCLEOTIDE SEQUENCE [LARGE SCALE GENOMIC DNA]</scope>
</reference>
<keyword evidence="3" id="KW-1185">Reference proteome</keyword>
<accession>A0ABN9UIL0</accession>
<comment type="caution">
    <text evidence="2">The sequence shown here is derived from an EMBL/GenBank/DDBJ whole genome shotgun (WGS) entry which is preliminary data.</text>
</comment>
<keyword evidence="1" id="KW-0732">Signal</keyword>
<gene>
    <name evidence="2" type="ORF">PCOR1329_LOCUS48851</name>
</gene>